<keyword evidence="2" id="KW-0812">Transmembrane</keyword>
<evidence type="ECO:0000313" key="3">
    <source>
        <dbReference type="EMBL" id="MBB3661872.1"/>
    </source>
</evidence>
<reference evidence="3 4" key="1">
    <citation type="submission" date="2020-08" db="EMBL/GenBank/DDBJ databases">
        <title>Sequencing the genomes of 1000 actinobacteria strains.</title>
        <authorList>
            <person name="Klenk H.-P."/>
        </authorList>
    </citation>
    <scope>NUCLEOTIDE SEQUENCE [LARGE SCALE GENOMIC DNA]</scope>
    <source>
        <strain evidence="3 4">DSM 45267</strain>
    </source>
</reference>
<dbReference type="EMBL" id="JACIBS010000001">
    <property type="protein sequence ID" value="MBB3661872.1"/>
    <property type="molecule type" value="Genomic_DNA"/>
</dbReference>
<dbReference type="InterPro" id="IPR019933">
    <property type="entry name" value="DivIVA_domain"/>
</dbReference>
<name>A0A839XD45_9PSEU</name>
<gene>
    <name evidence="3" type="ORF">FB384_000776</name>
</gene>
<proteinExistence type="predicted"/>
<keyword evidence="4" id="KW-1185">Reference proteome</keyword>
<keyword evidence="2" id="KW-1133">Transmembrane helix</keyword>
<feature type="transmembrane region" description="Helical" evidence="2">
    <location>
        <begin position="6"/>
        <end position="26"/>
    </location>
</feature>
<dbReference type="NCBIfam" id="TIGR03544">
    <property type="entry name" value="DivI1A_domain"/>
    <property type="match status" value="1"/>
</dbReference>
<evidence type="ECO:0000256" key="2">
    <source>
        <dbReference type="SAM" id="Phobius"/>
    </source>
</evidence>
<feature type="region of interest" description="Disordered" evidence="1">
    <location>
        <begin position="97"/>
        <end position="142"/>
    </location>
</feature>
<evidence type="ECO:0000313" key="4">
    <source>
        <dbReference type="Proteomes" id="UP000564573"/>
    </source>
</evidence>
<evidence type="ECO:0000256" key="1">
    <source>
        <dbReference type="SAM" id="MobiDB-lite"/>
    </source>
</evidence>
<comment type="caution">
    <text evidence="3">The sequence shown here is derived from an EMBL/GenBank/DDBJ whole genome shotgun (WGS) entry which is preliminary data.</text>
</comment>
<dbReference type="Proteomes" id="UP000564573">
    <property type="component" value="Unassembled WGS sequence"/>
</dbReference>
<organism evidence="3 4">
    <name type="scientific">Prauserella sediminis</name>
    <dbReference type="NCBI Taxonomy" id="577680"/>
    <lineage>
        <taxon>Bacteria</taxon>
        <taxon>Bacillati</taxon>
        <taxon>Actinomycetota</taxon>
        <taxon>Actinomycetes</taxon>
        <taxon>Pseudonocardiales</taxon>
        <taxon>Pseudonocardiaceae</taxon>
        <taxon>Prauserella</taxon>
        <taxon>Prauserella salsuginis group</taxon>
    </lineage>
</organism>
<feature type="compositionally biased region" description="Low complexity" evidence="1">
    <location>
        <begin position="109"/>
        <end position="118"/>
    </location>
</feature>
<feature type="compositionally biased region" description="Basic and acidic residues" evidence="1">
    <location>
        <begin position="97"/>
        <end position="108"/>
    </location>
</feature>
<protein>
    <submittedName>
        <fullName evidence="3">DivIVA domain-containing protein</fullName>
    </submittedName>
</protein>
<keyword evidence="2" id="KW-0472">Membrane</keyword>
<accession>A0A839XD45</accession>
<dbReference type="AlphaFoldDB" id="A0A839XD45"/>
<sequence length="142" mass="14947">MTTALIYLLVMLLVAAVVFLLAALVFGRGEQLAPLAQGASPTRLPAEDITGDDVAAVKFQLTARGYKMSEVDWVIARLGGEIDGLRARIADLETELDARAARGERSGSPERSSGPERSGGPEHQGAAEDPGSAGQDMNRASR</sequence>